<feature type="compositionally biased region" description="Basic residues" evidence="2">
    <location>
        <begin position="56"/>
        <end position="67"/>
    </location>
</feature>
<dbReference type="Gene3D" id="3.30.70.2390">
    <property type="match status" value="1"/>
</dbReference>
<dbReference type="EMBL" id="CP009313">
    <property type="protein sequence ID" value="AJE42873.1"/>
    <property type="molecule type" value="Genomic_DNA"/>
</dbReference>
<keyword evidence="8" id="KW-1185">Reference proteome</keyword>
<dbReference type="InterPro" id="IPR027381">
    <property type="entry name" value="LytR/CpsA/Psr_C"/>
</dbReference>
<evidence type="ECO:0000259" key="4">
    <source>
        <dbReference type="Pfam" id="PF03816"/>
    </source>
</evidence>
<dbReference type="InterPro" id="IPR050922">
    <property type="entry name" value="LytR/CpsA/Psr_CW_biosynth"/>
</dbReference>
<dbReference type="EMBL" id="CP023747">
    <property type="protein sequence ID" value="QEV41372.1"/>
    <property type="molecule type" value="Genomic_DNA"/>
</dbReference>
<dbReference type="KEGG" id="snq:CP978_24960"/>
<feature type="compositionally biased region" description="Low complexity" evidence="2">
    <location>
        <begin position="407"/>
        <end position="420"/>
    </location>
</feature>
<feature type="region of interest" description="Disordered" evidence="2">
    <location>
        <begin position="513"/>
        <end position="547"/>
    </location>
</feature>
<accession>A0A0B5DGN0</accession>
<evidence type="ECO:0000313" key="6">
    <source>
        <dbReference type="EMBL" id="AJE42873.1"/>
    </source>
</evidence>
<feature type="compositionally biased region" description="Low complexity" evidence="2">
    <location>
        <begin position="513"/>
        <end position="533"/>
    </location>
</feature>
<reference evidence="7 9" key="3">
    <citation type="submission" date="2017-09" db="EMBL/GenBank/DDBJ databases">
        <title>Streptomyces genome completion.</title>
        <authorList>
            <person name="Lee N."/>
            <person name="Cho B.-K."/>
        </authorList>
    </citation>
    <scope>NUCLEOTIDE SEQUENCE [LARGE SCALE GENOMIC DNA]</scope>
    <source>
        <strain evidence="7 9">ATCC 14899</strain>
    </source>
</reference>
<evidence type="ECO:0000313" key="8">
    <source>
        <dbReference type="Proteomes" id="UP000031526"/>
    </source>
</evidence>
<feature type="compositionally biased region" description="Basic and acidic residues" evidence="2">
    <location>
        <begin position="13"/>
        <end position="39"/>
    </location>
</feature>
<comment type="similarity">
    <text evidence="1">Belongs to the LytR/CpsA/Psr (LCP) family.</text>
</comment>
<evidence type="ECO:0000313" key="7">
    <source>
        <dbReference type="EMBL" id="QEV41372.1"/>
    </source>
</evidence>
<evidence type="ECO:0000256" key="3">
    <source>
        <dbReference type="SAM" id="Phobius"/>
    </source>
</evidence>
<gene>
    <name evidence="7" type="ORF">CP978_24960</name>
    <name evidence="6" type="ORF">SNOD_24630</name>
</gene>
<keyword evidence="3" id="KW-0812">Transmembrane</keyword>
<dbReference type="Pfam" id="PF13399">
    <property type="entry name" value="LytR_C"/>
    <property type="match status" value="1"/>
</dbReference>
<dbReference type="Proteomes" id="UP000031526">
    <property type="component" value="Chromosome"/>
</dbReference>
<reference evidence="8" key="1">
    <citation type="submission" date="2014-09" db="EMBL/GenBank/DDBJ databases">
        <title>Sequence of the Streptomyces nodosus genome.</title>
        <authorList>
            <person name="Sweeney P."/>
            <person name="Stephens N."/>
            <person name="Murphy C."/>
            <person name="Caffrey P."/>
        </authorList>
    </citation>
    <scope>NUCLEOTIDE SEQUENCE [LARGE SCALE GENOMIC DNA]</scope>
    <source>
        <strain evidence="8">ATCC 14899</strain>
    </source>
</reference>
<dbReference type="Proteomes" id="UP000325763">
    <property type="component" value="Chromosome"/>
</dbReference>
<dbReference type="HOGENOM" id="CLU_016455_0_0_11"/>
<proteinExistence type="inferred from homology"/>
<evidence type="ECO:0000256" key="2">
    <source>
        <dbReference type="SAM" id="MobiDB-lite"/>
    </source>
</evidence>
<feature type="domain" description="LytR/CpsA/Psr regulator C-terminal" evidence="5">
    <location>
        <begin position="428"/>
        <end position="510"/>
    </location>
</feature>
<reference evidence="6 8" key="2">
    <citation type="journal article" date="2016" name="Appl. Microbiol. Biotechnol.">
        <title>Exploiting the genome sequence of Streptomyces nodosus for enhanced antibiotic production.</title>
        <authorList>
            <person name="Sweeney P."/>
            <person name="Murphy C.D."/>
            <person name="Caffrey P."/>
        </authorList>
    </citation>
    <scope>NUCLEOTIDE SEQUENCE [LARGE SCALE GENOMIC DNA]</scope>
    <source>
        <strain evidence="6 8">ATCC 14899</strain>
    </source>
</reference>
<evidence type="ECO:0000259" key="5">
    <source>
        <dbReference type="Pfam" id="PF13399"/>
    </source>
</evidence>
<dbReference type="AlphaFoldDB" id="A0A0B5DGN0"/>
<keyword evidence="3" id="KW-1133">Transmembrane helix</keyword>
<feature type="region of interest" description="Disordered" evidence="2">
    <location>
        <begin position="1"/>
        <end position="67"/>
    </location>
</feature>
<dbReference type="PANTHER" id="PTHR33392:SF6">
    <property type="entry name" value="POLYISOPRENYL-TEICHOIC ACID--PEPTIDOGLYCAN TEICHOIC ACID TRANSFERASE TAGU"/>
    <property type="match status" value="1"/>
</dbReference>
<keyword evidence="3" id="KW-0472">Membrane</keyword>
<dbReference type="Gene3D" id="3.40.630.190">
    <property type="entry name" value="LCP protein"/>
    <property type="match status" value="1"/>
</dbReference>
<dbReference type="STRING" id="40318.SNOD_24630"/>
<evidence type="ECO:0000313" key="9">
    <source>
        <dbReference type="Proteomes" id="UP000325763"/>
    </source>
</evidence>
<dbReference type="PANTHER" id="PTHR33392">
    <property type="entry name" value="POLYISOPRENYL-TEICHOIC ACID--PEPTIDOGLYCAN TEICHOIC ACID TRANSFERASE TAGU"/>
    <property type="match status" value="1"/>
</dbReference>
<protein>
    <submittedName>
        <fullName evidence="6 7">Transcriptional regulator</fullName>
    </submittedName>
</protein>
<dbReference type="NCBIfam" id="TIGR00350">
    <property type="entry name" value="lytR_cpsA_psr"/>
    <property type="match status" value="1"/>
</dbReference>
<sequence>MSITSSRRTTSTRRRDGTRDDEGDGSRRQGDTGDGEGERSRRRRGGQEGGAGGSRRGGRDRRRKRGGRGRTVLALCLSLLVLVVAGAGWLYMRLNGDINTFDAGGLSDNRPAAGSSKGENVLVIGSDARTGGNSALGGGDQNDIGRSDTAFLLHIYADHQHAVAVSIPRDTLVTIPPCKLPDGSWTETQTDKMFNAAYSVGGTTEGNPACTQNTVENLTGMRVDHTVVVDFKGFAALTRVVGGVEVCLPNDIYQRDLNPNRTVRGKMLFAKGPQKVSGQQALDYVRIRHGIGDGSDIGRIKRQQAFVSSLLTKVKSNGLTPTKLFPLADAATKSLTVDPGLGSADKLISFAMSMKDIDLHNTKFITIPWRYQGERIAIVEPDADALWAALRADRTLDGKDASGRKNAGAQPSASAAPDPAATVSGAGLSVAVYNGTTVTGLAGHAASVLTAHGFTVTGTDTARSQDHPDTRVEYGPGQEATARTVALLFPGAQLASVTAPGVSVVLGQDYADSPAAKASAPPVPVPSSVADSARSADDNPCSDLSYG</sequence>
<dbReference type="InterPro" id="IPR004474">
    <property type="entry name" value="LytR_CpsA_psr"/>
</dbReference>
<name>A0A0B5DGN0_9ACTN</name>
<dbReference type="OrthoDB" id="9782542at2"/>
<dbReference type="RefSeq" id="WP_043444478.1">
    <property type="nucleotide sequence ID" value="NZ_CP009313.1"/>
</dbReference>
<feature type="transmembrane region" description="Helical" evidence="3">
    <location>
        <begin position="71"/>
        <end position="92"/>
    </location>
</feature>
<dbReference type="Pfam" id="PF03816">
    <property type="entry name" value="LytR_cpsA_psr"/>
    <property type="match status" value="1"/>
</dbReference>
<feature type="region of interest" description="Disordered" evidence="2">
    <location>
        <begin position="398"/>
        <end position="420"/>
    </location>
</feature>
<organism evidence="6 8">
    <name type="scientific">Streptomyces nodosus</name>
    <dbReference type="NCBI Taxonomy" id="40318"/>
    <lineage>
        <taxon>Bacteria</taxon>
        <taxon>Bacillati</taxon>
        <taxon>Actinomycetota</taxon>
        <taxon>Actinomycetes</taxon>
        <taxon>Kitasatosporales</taxon>
        <taxon>Streptomycetaceae</taxon>
        <taxon>Streptomyces</taxon>
    </lineage>
</organism>
<evidence type="ECO:0000256" key="1">
    <source>
        <dbReference type="ARBA" id="ARBA00006068"/>
    </source>
</evidence>
<feature type="domain" description="Cell envelope-related transcriptional attenuator" evidence="4">
    <location>
        <begin position="146"/>
        <end position="315"/>
    </location>
</feature>